<proteinExistence type="predicted"/>
<reference evidence="8" key="1">
    <citation type="submission" date="2021-01" db="EMBL/GenBank/DDBJ databases">
        <authorList>
            <person name="Corre E."/>
            <person name="Pelletier E."/>
            <person name="Niang G."/>
            <person name="Scheremetjew M."/>
            <person name="Finn R."/>
            <person name="Kale V."/>
            <person name="Holt S."/>
            <person name="Cochrane G."/>
            <person name="Meng A."/>
            <person name="Brown T."/>
            <person name="Cohen L."/>
        </authorList>
    </citation>
    <scope>NUCLEOTIDE SEQUENCE</scope>
    <source>
        <strain evidence="8">RCC3387</strain>
    </source>
</reference>
<organism evidence="8">
    <name type="scientific">Zooxanthella nutricula</name>
    <dbReference type="NCBI Taxonomy" id="1333877"/>
    <lineage>
        <taxon>Eukaryota</taxon>
        <taxon>Sar</taxon>
        <taxon>Alveolata</taxon>
        <taxon>Dinophyceae</taxon>
        <taxon>Peridiniales</taxon>
        <taxon>Peridiniales incertae sedis</taxon>
        <taxon>Zooxanthella</taxon>
    </lineage>
</organism>
<feature type="transmembrane region" description="Helical" evidence="7">
    <location>
        <begin position="259"/>
        <end position="280"/>
    </location>
</feature>
<evidence type="ECO:0000256" key="2">
    <source>
        <dbReference type="ARBA" id="ARBA00022448"/>
    </source>
</evidence>
<feature type="transmembrane region" description="Helical" evidence="7">
    <location>
        <begin position="368"/>
        <end position="388"/>
    </location>
</feature>
<keyword evidence="6 7" id="KW-0472">Membrane</keyword>
<dbReference type="AlphaFoldDB" id="A0A7S2MVK1"/>
<dbReference type="PANTHER" id="PTHR30047:SF7">
    <property type="entry name" value="HIGH-AFFINITY CHOLINE TRANSPORT PROTEIN"/>
    <property type="match status" value="1"/>
</dbReference>
<protein>
    <submittedName>
        <fullName evidence="8">Uncharacterized protein</fullName>
    </submittedName>
</protein>
<keyword evidence="3" id="KW-1003">Cell membrane</keyword>
<evidence type="ECO:0000256" key="7">
    <source>
        <dbReference type="SAM" id="Phobius"/>
    </source>
</evidence>
<comment type="subcellular location">
    <subcellularLocation>
        <location evidence="1">Cell membrane</location>
        <topology evidence="1">Multi-pass membrane protein</topology>
    </subcellularLocation>
</comment>
<evidence type="ECO:0000256" key="1">
    <source>
        <dbReference type="ARBA" id="ARBA00004651"/>
    </source>
</evidence>
<dbReference type="Pfam" id="PF02028">
    <property type="entry name" value="BCCT"/>
    <property type="match status" value="1"/>
</dbReference>
<gene>
    <name evidence="8" type="ORF">BRAN1462_LOCUS5244</name>
</gene>
<keyword evidence="4 7" id="KW-0812">Transmembrane</keyword>
<sequence length="491" mass="52477">MADAGGVCTAAYAADAALCNDEALAGSPRSSKCVAYAAQYSDALKRNRSMGWSPSCVLDPSVRGGHGKCKEYQWTRYVEVGNRCIKSTSWVKVPCGSTADPTALAAPPTTGPCVGYITASDVDTNPGMPRTTYNVFSPGGARYPLQDCFVPVQDSVVCLYNQGTTDILFDQIASYGPRGFSDFMSVVTLAGLILYFVTSSDSGSLVVDIISANGHTEPPMIQRIMWSFTEGATACALLAAGRNLEKSDGSLRALQSASMIMGLPYTFLLFWCAQGLVLLVKEEVGELRADRKAFGTFIFAPGASPLDACKRLCRSLFVPGIALGRVVSRAGGWLLDDPTNSRWFWTAAFQCVYVATFVFLLLGVTVLYQWQIIAGVIHIGFGTFVGFLRNQVRRRSRILHGDLLTDVLCGVFATPFAVAQLEAHLDEEAAGQLPQRSGQEVVPAVAIGASAPWPGGAKQDGSPFVGFLQDGHNPVPAESKIGKIASTKFNL</sequence>
<evidence type="ECO:0000256" key="5">
    <source>
        <dbReference type="ARBA" id="ARBA00022989"/>
    </source>
</evidence>
<keyword evidence="5 7" id="KW-1133">Transmembrane helix</keyword>
<feature type="transmembrane region" description="Helical" evidence="7">
    <location>
        <begin position="343"/>
        <end position="362"/>
    </location>
</feature>
<dbReference type="PANTHER" id="PTHR30047">
    <property type="entry name" value="HIGH-AFFINITY CHOLINE TRANSPORT PROTEIN-RELATED"/>
    <property type="match status" value="1"/>
</dbReference>
<evidence type="ECO:0000256" key="3">
    <source>
        <dbReference type="ARBA" id="ARBA00022475"/>
    </source>
</evidence>
<accession>A0A7S2MVK1</accession>
<evidence type="ECO:0000313" key="8">
    <source>
        <dbReference type="EMBL" id="CAD9504495.1"/>
    </source>
</evidence>
<name>A0A7S2MVK1_9DINO</name>
<dbReference type="EMBL" id="HBGW01008125">
    <property type="protein sequence ID" value="CAD9504495.1"/>
    <property type="molecule type" value="Transcribed_RNA"/>
</dbReference>
<dbReference type="InterPro" id="IPR000060">
    <property type="entry name" value="BCCT_transptr"/>
</dbReference>
<evidence type="ECO:0000256" key="6">
    <source>
        <dbReference type="ARBA" id="ARBA00023136"/>
    </source>
</evidence>
<keyword evidence="2" id="KW-0813">Transport</keyword>
<dbReference type="GO" id="GO:0005886">
    <property type="term" value="C:plasma membrane"/>
    <property type="evidence" value="ECO:0007669"/>
    <property type="project" value="UniProtKB-SubCell"/>
</dbReference>
<evidence type="ECO:0000256" key="4">
    <source>
        <dbReference type="ARBA" id="ARBA00022692"/>
    </source>
</evidence>
<dbReference type="GO" id="GO:0022857">
    <property type="term" value="F:transmembrane transporter activity"/>
    <property type="evidence" value="ECO:0007669"/>
    <property type="project" value="InterPro"/>
</dbReference>